<evidence type="ECO:0000256" key="8">
    <source>
        <dbReference type="HAMAP-Rule" id="MF_00484"/>
    </source>
</evidence>
<dbReference type="EC" id="2.4.1.21" evidence="8"/>
<dbReference type="RefSeq" id="WP_263341102.1">
    <property type="nucleotide sequence ID" value="NZ_JAGSYH010000006.1"/>
</dbReference>
<keyword evidence="7 8" id="KW-0320">Glycogen biosynthesis</keyword>
<comment type="function">
    <text evidence="2 8">Synthesizes alpha-1,4-glucan chains using ADP-glucose.</text>
</comment>
<reference evidence="12" key="1">
    <citation type="journal article" date="2019" name="Int. J. Syst. Evol. Microbiol.">
        <title>The Global Catalogue of Microorganisms (GCM) 10K type strain sequencing project: providing services to taxonomists for standard genome sequencing and annotation.</title>
        <authorList>
            <consortium name="The Broad Institute Genomics Platform"/>
            <consortium name="The Broad Institute Genome Sequencing Center for Infectious Disease"/>
            <person name="Wu L."/>
            <person name="Ma J."/>
        </authorList>
    </citation>
    <scope>NUCLEOTIDE SEQUENCE [LARGE SCALE GENOMIC DNA]</scope>
    <source>
        <strain evidence="12">JCM 4087</strain>
    </source>
</reference>
<dbReference type="HAMAP" id="MF_00484">
    <property type="entry name" value="Glycogen_synth"/>
    <property type="match status" value="1"/>
</dbReference>
<comment type="caution">
    <text evidence="11">The sequence shown here is derived from an EMBL/GenBank/DDBJ whole genome shotgun (WGS) entry which is preliminary data.</text>
</comment>
<dbReference type="PANTHER" id="PTHR45825">
    <property type="entry name" value="GRANULE-BOUND STARCH SYNTHASE 1, CHLOROPLASTIC/AMYLOPLASTIC"/>
    <property type="match status" value="1"/>
</dbReference>
<keyword evidence="5 8" id="KW-0328">Glycosyltransferase</keyword>
<dbReference type="SUPFAM" id="SSF53756">
    <property type="entry name" value="UDP-Glycosyltransferase/glycogen phosphorylase"/>
    <property type="match status" value="1"/>
</dbReference>
<evidence type="ECO:0000256" key="4">
    <source>
        <dbReference type="ARBA" id="ARBA00010281"/>
    </source>
</evidence>
<dbReference type="GO" id="GO:0009011">
    <property type="term" value="F:alpha-1,4-glucan glucosyltransferase (ADP-glucose donor) activity"/>
    <property type="evidence" value="ECO:0007669"/>
    <property type="project" value="UniProtKB-EC"/>
</dbReference>
<evidence type="ECO:0000313" key="11">
    <source>
        <dbReference type="EMBL" id="MFC5864005.1"/>
    </source>
</evidence>
<evidence type="ECO:0000259" key="9">
    <source>
        <dbReference type="Pfam" id="PF00534"/>
    </source>
</evidence>
<organism evidence="11 12">
    <name type="scientific">Acidicapsa dinghuensis</name>
    <dbReference type="NCBI Taxonomy" id="2218256"/>
    <lineage>
        <taxon>Bacteria</taxon>
        <taxon>Pseudomonadati</taxon>
        <taxon>Acidobacteriota</taxon>
        <taxon>Terriglobia</taxon>
        <taxon>Terriglobales</taxon>
        <taxon>Acidobacteriaceae</taxon>
        <taxon>Acidicapsa</taxon>
    </lineage>
</organism>
<dbReference type="InterPro" id="IPR013534">
    <property type="entry name" value="Starch_synth_cat_dom"/>
</dbReference>
<comment type="pathway">
    <text evidence="3 8">Glycan biosynthesis; glycogen biosynthesis.</text>
</comment>
<dbReference type="Pfam" id="PF08323">
    <property type="entry name" value="Glyco_transf_5"/>
    <property type="match status" value="1"/>
</dbReference>
<name>A0ABW1EIJ7_9BACT</name>
<proteinExistence type="inferred from homology"/>
<comment type="similarity">
    <text evidence="4 8">Belongs to the glycosyltransferase 1 family. Bacterial/plant glycogen synthase subfamily.</text>
</comment>
<feature type="domain" description="Glycosyl transferase family 1" evidence="9">
    <location>
        <begin position="300"/>
        <end position="445"/>
    </location>
</feature>
<dbReference type="Proteomes" id="UP001596091">
    <property type="component" value="Unassembled WGS sequence"/>
</dbReference>
<comment type="catalytic activity">
    <reaction evidence="1 8">
        <text>[(1-&gt;4)-alpha-D-glucosyl](n) + ADP-alpha-D-glucose = [(1-&gt;4)-alpha-D-glucosyl](n+1) + ADP + H(+)</text>
        <dbReference type="Rhea" id="RHEA:18189"/>
        <dbReference type="Rhea" id="RHEA-COMP:9584"/>
        <dbReference type="Rhea" id="RHEA-COMP:9587"/>
        <dbReference type="ChEBI" id="CHEBI:15378"/>
        <dbReference type="ChEBI" id="CHEBI:15444"/>
        <dbReference type="ChEBI" id="CHEBI:57498"/>
        <dbReference type="ChEBI" id="CHEBI:456216"/>
        <dbReference type="EC" id="2.4.1.21"/>
    </reaction>
</comment>
<accession>A0ABW1EIJ7</accession>
<evidence type="ECO:0000259" key="10">
    <source>
        <dbReference type="Pfam" id="PF08323"/>
    </source>
</evidence>
<evidence type="ECO:0000256" key="1">
    <source>
        <dbReference type="ARBA" id="ARBA00001478"/>
    </source>
</evidence>
<evidence type="ECO:0000256" key="2">
    <source>
        <dbReference type="ARBA" id="ARBA00002764"/>
    </source>
</evidence>
<dbReference type="PANTHER" id="PTHR45825:SF11">
    <property type="entry name" value="ALPHA AMYLASE DOMAIN-CONTAINING PROTEIN"/>
    <property type="match status" value="1"/>
</dbReference>
<keyword evidence="12" id="KW-1185">Reference proteome</keyword>
<feature type="binding site" evidence="8">
    <location>
        <position position="15"/>
    </location>
    <ligand>
        <name>ADP-alpha-D-glucose</name>
        <dbReference type="ChEBI" id="CHEBI:57498"/>
    </ligand>
</feature>
<sequence length="487" mass="54790">MHIVFAASECVPFAKTGGLADVVGALPPELVKLGHQVTVYLPLYKVVRPHLPEELTFAIRSITIPFTYYNRFAGIVDGGIRDGVQFYFVDCPELFDRDGIYGPKTSAGDFGDNAERFGLFNRVVLEATKQLGVPDIFHVHDWQTALLAVYLHTIYFFDPALRKAGIVLSIHNAGYQGWFPPNTVPQLLFPWDIFTVEKVEQNDTFNFLKGGIVYSDYMTTVSPTYAREIQTPEFGSGLEGLLSRRHWDLRGILNGVDYSQWDPSRDPNLAAHYTPAKLDGKVECRRDLLHAFGLEAVADATPVIGIVSRFATQKGLDFVAQIADRMMERDLAMVVLGSGELYYENLFRNLAARYPHKISVQIKYDDALAHKIEAGSDMFLMPSRYEPSGLNQMYSLKYGTVPIARATGGLEDTVEEWNAETGTGTGFKFYGYNPSDLLTAIDRALAAFQDKIGWKKLMLNGMAKDYSWQHPAREYIEVYEEVLRRRG</sequence>
<dbReference type="CDD" id="cd03791">
    <property type="entry name" value="GT5_Glycogen_synthase_DULL1-like"/>
    <property type="match status" value="1"/>
</dbReference>
<dbReference type="InterPro" id="IPR011835">
    <property type="entry name" value="GS/SS"/>
</dbReference>
<feature type="domain" description="Starch synthase catalytic" evidence="10">
    <location>
        <begin position="2"/>
        <end position="243"/>
    </location>
</feature>
<protein>
    <recommendedName>
        <fullName evidence="8">Glycogen synthase</fullName>
        <ecNumber evidence="8">2.4.1.21</ecNumber>
    </recommendedName>
    <alternativeName>
        <fullName evidence="8">Starch [bacterial glycogen] synthase</fullName>
    </alternativeName>
</protein>
<dbReference type="InterPro" id="IPR001296">
    <property type="entry name" value="Glyco_trans_1"/>
</dbReference>
<dbReference type="Gene3D" id="3.40.50.2000">
    <property type="entry name" value="Glycogen Phosphorylase B"/>
    <property type="match status" value="2"/>
</dbReference>
<evidence type="ECO:0000256" key="6">
    <source>
        <dbReference type="ARBA" id="ARBA00022679"/>
    </source>
</evidence>
<gene>
    <name evidence="8 11" type="primary">glgA</name>
    <name evidence="11" type="ORF">ACFPT7_16995</name>
</gene>
<evidence type="ECO:0000256" key="5">
    <source>
        <dbReference type="ARBA" id="ARBA00022676"/>
    </source>
</evidence>
<dbReference type="Pfam" id="PF00534">
    <property type="entry name" value="Glycos_transf_1"/>
    <property type="match status" value="1"/>
</dbReference>
<evidence type="ECO:0000256" key="7">
    <source>
        <dbReference type="ARBA" id="ARBA00023056"/>
    </source>
</evidence>
<dbReference type="EMBL" id="JBHSPH010000008">
    <property type="protein sequence ID" value="MFC5864005.1"/>
    <property type="molecule type" value="Genomic_DNA"/>
</dbReference>
<keyword evidence="6 8" id="KW-0808">Transferase</keyword>
<evidence type="ECO:0000313" key="12">
    <source>
        <dbReference type="Proteomes" id="UP001596091"/>
    </source>
</evidence>
<evidence type="ECO:0000256" key="3">
    <source>
        <dbReference type="ARBA" id="ARBA00004964"/>
    </source>
</evidence>
<dbReference type="NCBIfam" id="NF001899">
    <property type="entry name" value="PRK00654.1-2"/>
    <property type="match status" value="1"/>
</dbReference>
<dbReference type="NCBIfam" id="TIGR02095">
    <property type="entry name" value="glgA"/>
    <property type="match status" value="1"/>
</dbReference>